<dbReference type="EMBL" id="LXQA010005246">
    <property type="protein sequence ID" value="MCH83472.1"/>
    <property type="molecule type" value="Genomic_DNA"/>
</dbReference>
<name>A0A392P4N2_9FABA</name>
<protein>
    <submittedName>
        <fullName evidence="2">Uncharacterized protein</fullName>
    </submittedName>
</protein>
<reference evidence="2 3" key="1">
    <citation type="journal article" date="2018" name="Front. Plant Sci.">
        <title>Red Clover (Trifolium pratense) and Zigzag Clover (T. medium) - A Picture of Genomic Similarities and Differences.</title>
        <authorList>
            <person name="Dluhosova J."/>
            <person name="Istvanek J."/>
            <person name="Nedelnik J."/>
            <person name="Repkova J."/>
        </authorList>
    </citation>
    <scope>NUCLEOTIDE SEQUENCE [LARGE SCALE GENOMIC DNA]</scope>
    <source>
        <strain evidence="2">10/8</strain>
        <strain evidence="3">cv. 10/8</strain>
        <tissue evidence="2">Leaf</tissue>
    </source>
</reference>
<accession>A0A392P4N2</accession>
<comment type="caution">
    <text evidence="2">The sequence shown here is derived from an EMBL/GenBank/DDBJ whole genome shotgun (WGS) entry which is preliminary data.</text>
</comment>
<gene>
    <name evidence="1" type="ORF">A2U01_0004294</name>
</gene>
<keyword evidence="3" id="KW-1185">Reference proteome</keyword>
<evidence type="ECO:0000313" key="3">
    <source>
        <dbReference type="Proteomes" id="UP000265520"/>
    </source>
</evidence>
<dbReference type="EMBL" id="LXQA010062754">
    <property type="protein sequence ID" value="MCI06704.1"/>
    <property type="molecule type" value="Genomic_DNA"/>
</dbReference>
<proteinExistence type="predicted"/>
<dbReference type="EMBL" id="LXQA010062681">
    <property type="protein sequence ID" value="MCI06687.1"/>
    <property type="molecule type" value="Genomic_DNA"/>
</dbReference>
<dbReference type="Proteomes" id="UP000265520">
    <property type="component" value="Unassembled WGS sequence"/>
</dbReference>
<organism evidence="2 3">
    <name type="scientific">Trifolium medium</name>
    <dbReference type="NCBI Taxonomy" id="97028"/>
    <lineage>
        <taxon>Eukaryota</taxon>
        <taxon>Viridiplantae</taxon>
        <taxon>Streptophyta</taxon>
        <taxon>Embryophyta</taxon>
        <taxon>Tracheophyta</taxon>
        <taxon>Spermatophyta</taxon>
        <taxon>Magnoliopsida</taxon>
        <taxon>eudicotyledons</taxon>
        <taxon>Gunneridae</taxon>
        <taxon>Pentapetalae</taxon>
        <taxon>rosids</taxon>
        <taxon>fabids</taxon>
        <taxon>Fabales</taxon>
        <taxon>Fabaceae</taxon>
        <taxon>Papilionoideae</taxon>
        <taxon>50 kb inversion clade</taxon>
        <taxon>NPAAA clade</taxon>
        <taxon>Hologalegina</taxon>
        <taxon>IRL clade</taxon>
        <taxon>Trifolieae</taxon>
        <taxon>Trifolium</taxon>
    </lineage>
</organism>
<sequence length="62" mass="6796">MKRGGKPIEYCDAAILSVASNISGLQSSNDKLLMFGKVGMQVNFRHPLTANMDRQENGGNKR</sequence>
<dbReference type="AlphaFoldDB" id="A0A392P4N2"/>
<evidence type="ECO:0000313" key="1">
    <source>
        <dbReference type="EMBL" id="MCH83472.1"/>
    </source>
</evidence>
<evidence type="ECO:0000313" key="2">
    <source>
        <dbReference type="EMBL" id="MCI06704.1"/>
    </source>
</evidence>